<dbReference type="EMBL" id="UINC01221017">
    <property type="protein sequence ID" value="SVE49181.1"/>
    <property type="molecule type" value="Genomic_DNA"/>
</dbReference>
<feature type="region of interest" description="Disordered" evidence="1">
    <location>
        <begin position="19"/>
        <end position="39"/>
    </location>
</feature>
<gene>
    <name evidence="2" type="ORF">METZ01_LOCUS502035</name>
</gene>
<organism evidence="2">
    <name type="scientific">marine metagenome</name>
    <dbReference type="NCBI Taxonomy" id="408172"/>
    <lineage>
        <taxon>unclassified sequences</taxon>
        <taxon>metagenomes</taxon>
        <taxon>ecological metagenomes</taxon>
    </lineage>
</organism>
<accession>A0A383DXH6</accession>
<sequence length="39" mass="4286">MAKHEAECPCPNIMRCGTDESQRSAKTSGQRVWNTHPAG</sequence>
<protein>
    <submittedName>
        <fullName evidence="2">Uncharacterized protein</fullName>
    </submittedName>
</protein>
<dbReference type="AlphaFoldDB" id="A0A383DXH6"/>
<proteinExistence type="predicted"/>
<feature type="non-terminal residue" evidence="2">
    <location>
        <position position="39"/>
    </location>
</feature>
<reference evidence="2" key="1">
    <citation type="submission" date="2018-05" db="EMBL/GenBank/DDBJ databases">
        <authorList>
            <person name="Lanie J.A."/>
            <person name="Ng W.-L."/>
            <person name="Kazmierczak K.M."/>
            <person name="Andrzejewski T.M."/>
            <person name="Davidsen T.M."/>
            <person name="Wayne K.J."/>
            <person name="Tettelin H."/>
            <person name="Glass J.I."/>
            <person name="Rusch D."/>
            <person name="Podicherti R."/>
            <person name="Tsui H.-C.T."/>
            <person name="Winkler M.E."/>
        </authorList>
    </citation>
    <scope>NUCLEOTIDE SEQUENCE</scope>
</reference>
<feature type="compositionally biased region" description="Polar residues" evidence="1">
    <location>
        <begin position="24"/>
        <end position="33"/>
    </location>
</feature>
<evidence type="ECO:0000313" key="2">
    <source>
        <dbReference type="EMBL" id="SVE49181.1"/>
    </source>
</evidence>
<evidence type="ECO:0000256" key="1">
    <source>
        <dbReference type="SAM" id="MobiDB-lite"/>
    </source>
</evidence>
<name>A0A383DXH6_9ZZZZ</name>